<dbReference type="STRING" id="501024.RTCCBAU85039_5702"/>
<dbReference type="Pfam" id="PF12277">
    <property type="entry name" value="DUF3618"/>
    <property type="match status" value="1"/>
</dbReference>
<gene>
    <name evidence="1" type="ORF">RTCCBAU85039_5702</name>
    <name evidence="2" type="ORF">SAMN05216228_103562</name>
</gene>
<dbReference type="OrthoDB" id="7471221at2"/>
<evidence type="ECO:0000313" key="4">
    <source>
        <dbReference type="Proteomes" id="UP000198939"/>
    </source>
</evidence>
<dbReference type="Proteomes" id="UP000198939">
    <property type="component" value="Unassembled WGS sequence"/>
</dbReference>
<reference evidence="1" key="1">
    <citation type="submission" date="2016-10" db="EMBL/GenBank/DDBJ databases">
        <authorList>
            <person name="de Groot N.N."/>
        </authorList>
    </citation>
    <scope>NUCLEOTIDE SEQUENCE [LARGE SCALE GENOMIC DNA]</scope>
    <source>
        <strain evidence="1">CCBAU85039</strain>
    </source>
</reference>
<dbReference type="Proteomes" id="UP000183063">
    <property type="component" value="Unassembled WGS sequence"/>
</dbReference>
<dbReference type="InterPro" id="IPR022062">
    <property type="entry name" value="DUF3618"/>
</dbReference>
<sequence length="338" mass="35911">MENSIEKTSSELQREIDADRLRIEDRIDAIQERMSPGQLIDEMLAYAKSSGGGEYVRNLGQSLKANPLPVALMGVSLAWLMAKQETSSSGGAASRPGFDGDYPLYQVEGPVRRIGPPEATENGARYSHFTDASGKRLKALTDDAGRRAGHFMDEAGKTYRGFADASGRQIEEIVDETGAIFDAASGWASETWAQIKDTASTIGTRASDAASSLSERSASTGERVQEQASKLNAAILTHFRDQPLVGGALAFAVGAAIGAALPHTETEDEFLGETADAARNAVSAQASALVNQGAEIASDAYDKAVAVASDVHEVARDRVVEEVDKFKSDIGRQEPQSS</sequence>
<name>A0A1H8UPV7_9HYPH</name>
<reference evidence="2 4" key="2">
    <citation type="submission" date="2016-10" db="EMBL/GenBank/DDBJ databases">
        <authorList>
            <person name="Varghese N."/>
            <person name="Submissions S."/>
        </authorList>
    </citation>
    <scope>NUCLEOTIDE SEQUENCE [LARGE SCALE GENOMIC DNA]</scope>
    <source>
        <strain evidence="2 4">CGMCC 1.7071</strain>
    </source>
</reference>
<evidence type="ECO:0008006" key="5">
    <source>
        <dbReference type="Google" id="ProtNLM"/>
    </source>
</evidence>
<reference evidence="3" key="3">
    <citation type="submission" date="2016-10" db="EMBL/GenBank/DDBJ databases">
        <authorList>
            <person name="Wibberg D."/>
        </authorList>
    </citation>
    <scope>NUCLEOTIDE SEQUENCE [LARGE SCALE GENOMIC DNA]</scope>
</reference>
<dbReference type="AlphaFoldDB" id="A0A1H8UPV7"/>
<dbReference type="EMBL" id="FNXB01000045">
    <property type="protein sequence ID" value="SEI17756.1"/>
    <property type="molecule type" value="Genomic_DNA"/>
</dbReference>
<evidence type="ECO:0000313" key="2">
    <source>
        <dbReference type="EMBL" id="SEP05181.1"/>
    </source>
</evidence>
<keyword evidence="4" id="KW-1185">Reference proteome</keyword>
<accession>A0A1H8UPV7</accession>
<organism evidence="1 3">
    <name type="scientific">Rhizobium tibeticum</name>
    <dbReference type="NCBI Taxonomy" id="501024"/>
    <lineage>
        <taxon>Bacteria</taxon>
        <taxon>Pseudomonadati</taxon>
        <taxon>Pseudomonadota</taxon>
        <taxon>Alphaproteobacteria</taxon>
        <taxon>Hyphomicrobiales</taxon>
        <taxon>Rhizobiaceae</taxon>
        <taxon>Rhizobium/Agrobacterium group</taxon>
        <taxon>Rhizobium</taxon>
    </lineage>
</organism>
<evidence type="ECO:0000313" key="1">
    <source>
        <dbReference type="EMBL" id="SEI17756.1"/>
    </source>
</evidence>
<dbReference type="RefSeq" id="WP_072380642.1">
    <property type="nucleotide sequence ID" value="NZ_FNXB01000045.1"/>
</dbReference>
<proteinExistence type="predicted"/>
<protein>
    <recommendedName>
        <fullName evidence="5">Nutrient deprivation-induced protein</fullName>
    </recommendedName>
</protein>
<dbReference type="EMBL" id="FOCV01000035">
    <property type="protein sequence ID" value="SEP05181.1"/>
    <property type="molecule type" value="Genomic_DNA"/>
</dbReference>
<evidence type="ECO:0000313" key="3">
    <source>
        <dbReference type="Proteomes" id="UP000183063"/>
    </source>
</evidence>